<proteinExistence type="predicted"/>
<dbReference type="Proteomes" id="UP000777438">
    <property type="component" value="Unassembled WGS sequence"/>
</dbReference>
<evidence type="ECO:0000313" key="3">
    <source>
        <dbReference type="Proteomes" id="UP000777438"/>
    </source>
</evidence>
<feature type="region of interest" description="Disordered" evidence="1">
    <location>
        <begin position="118"/>
        <end position="143"/>
    </location>
</feature>
<dbReference type="EMBL" id="JAGPYM010000022">
    <property type="protein sequence ID" value="KAH6883992.1"/>
    <property type="molecule type" value="Genomic_DNA"/>
</dbReference>
<name>A0A9P8VXC0_9HYPO</name>
<evidence type="ECO:0000256" key="1">
    <source>
        <dbReference type="SAM" id="MobiDB-lite"/>
    </source>
</evidence>
<sequence>MSIVKLKRKGKAAGAWGEVPFESGKHAVVCLDGYLSMDFAKDDDGPYYQRAAVQHLAIFVPWESFLTESSGDINSIWKKYKLALPWRVSFLAENVQLLRRSAEDAKLDARQWAALSGEADPTAETAESGTVEDHYGPTGSYRSDSIGDATRLIDVVRSTIGATQITTGSKELTAMVQQLCRF</sequence>
<dbReference type="OrthoDB" id="5056722at2759"/>
<protein>
    <submittedName>
        <fullName evidence="2">Uncharacterized protein</fullName>
    </submittedName>
</protein>
<organism evidence="2 3">
    <name type="scientific">Thelonectria olida</name>
    <dbReference type="NCBI Taxonomy" id="1576542"/>
    <lineage>
        <taxon>Eukaryota</taxon>
        <taxon>Fungi</taxon>
        <taxon>Dikarya</taxon>
        <taxon>Ascomycota</taxon>
        <taxon>Pezizomycotina</taxon>
        <taxon>Sordariomycetes</taxon>
        <taxon>Hypocreomycetidae</taxon>
        <taxon>Hypocreales</taxon>
        <taxon>Nectriaceae</taxon>
        <taxon>Thelonectria</taxon>
    </lineage>
</organism>
<gene>
    <name evidence="2" type="ORF">B0T10DRAFT_463349</name>
</gene>
<dbReference type="AlphaFoldDB" id="A0A9P8VXC0"/>
<comment type="caution">
    <text evidence="2">The sequence shown here is derived from an EMBL/GenBank/DDBJ whole genome shotgun (WGS) entry which is preliminary data.</text>
</comment>
<evidence type="ECO:0000313" key="2">
    <source>
        <dbReference type="EMBL" id="KAH6883992.1"/>
    </source>
</evidence>
<reference evidence="2 3" key="1">
    <citation type="journal article" date="2021" name="Nat. Commun.">
        <title>Genetic determinants of endophytism in the Arabidopsis root mycobiome.</title>
        <authorList>
            <person name="Mesny F."/>
            <person name="Miyauchi S."/>
            <person name="Thiergart T."/>
            <person name="Pickel B."/>
            <person name="Atanasova L."/>
            <person name="Karlsson M."/>
            <person name="Huettel B."/>
            <person name="Barry K.W."/>
            <person name="Haridas S."/>
            <person name="Chen C."/>
            <person name="Bauer D."/>
            <person name="Andreopoulos W."/>
            <person name="Pangilinan J."/>
            <person name="LaButti K."/>
            <person name="Riley R."/>
            <person name="Lipzen A."/>
            <person name="Clum A."/>
            <person name="Drula E."/>
            <person name="Henrissat B."/>
            <person name="Kohler A."/>
            <person name="Grigoriev I.V."/>
            <person name="Martin F.M."/>
            <person name="Hacquard S."/>
        </authorList>
    </citation>
    <scope>NUCLEOTIDE SEQUENCE [LARGE SCALE GENOMIC DNA]</scope>
    <source>
        <strain evidence="2 3">MPI-CAGE-CH-0241</strain>
    </source>
</reference>
<accession>A0A9P8VXC0</accession>
<keyword evidence="3" id="KW-1185">Reference proteome</keyword>